<proteinExistence type="inferred from homology"/>
<evidence type="ECO:0000256" key="1">
    <source>
        <dbReference type="ARBA" id="ARBA00006484"/>
    </source>
</evidence>
<dbReference type="Gene3D" id="3.40.50.720">
    <property type="entry name" value="NAD(P)-binding Rossmann-like Domain"/>
    <property type="match status" value="1"/>
</dbReference>
<dbReference type="InterPro" id="IPR036291">
    <property type="entry name" value="NAD(P)-bd_dom_sf"/>
</dbReference>
<evidence type="ECO:0000313" key="5">
    <source>
        <dbReference type="EMBL" id="TQN45377.1"/>
    </source>
</evidence>
<gene>
    <name evidence="5" type="ORF">FHX52_4617</name>
</gene>
<dbReference type="InterPro" id="IPR057326">
    <property type="entry name" value="KR_dom"/>
</dbReference>
<dbReference type="Pfam" id="PF00106">
    <property type="entry name" value="adh_short"/>
    <property type="match status" value="1"/>
</dbReference>
<dbReference type="PROSITE" id="PS00061">
    <property type="entry name" value="ADH_SHORT"/>
    <property type="match status" value="1"/>
</dbReference>
<comment type="similarity">
    <text evidence="1 3">Belongs to the short-chain dehydrogenases/reductases (SDR) family.</text>
</comment>
<evidence type="ECO:0000256" key="2">
    <source>
        <dbReference type="ARBA" id="ARBA00023002"/>
    </source>
</evidence>
<dbReference type="EMBL" id="VFQF01000003">
    <property type="protein sequence ID" value="TQN45377.1"/>
    <property type="molecule type" value="Genomic_DNA"/>
</dbReference>
<dbReference type="PANTHER" id="PTHR44196:SF1">
    <property type="entry name" value="DEHYDROGENASE_REDUCTASE SDR FAMILY MEMBER 7B"/>
    <property type="match status" value="1"/>
</dbReference>
<dbReference type="InterPro" id="IPR002347">
    <property type="entry name" value="SDR_fam"/>
</dbReference>
<dbReference type="GO" id="GO:0016491">
    <property type="term" value="F:oxidoreductase activity"/>
    <property type="evidence" value="ECO:0007669"/>
    <property type="project" value="UniProtKB-KW"/>
</dbReference>
<protein>
    <submittedName>
        <fullName evidence="5">Short-subunit dehydrogenase</fullName>
    </submittedName>
</protein>
<organism evidence="5 6">
    <name type="scientific">Humibacillus xanthopallidus</name>
    <dbReference type="NCBI Taxonomy" id="412689"/>
    <lineage>
        <taxon>Bacteria</taxon>
        <taxon>Bacillati</taxon>
        <taxon>Actinomycetota</taxon>
        <taxon>Actinomycetes</taxon>
        <taxon>Micrococcales</taxon>
        <taxon>Intrasporangiaceae</taxon>
        <taxon>Humibacillus</taxon>
    </lineage>
</organism>
<dbReference type="NCBIfam" id="NF006073">
    <property type="entry name" value="PRK08219.1"/>
    <property type="match status" value="1"/>
</dbReference>
<feature type="domain" description="Ketoreductase" evidence="4">
    <location>
        <begin position="26"/>
        <end position="207"/>
    </location>
</feature>
<sequence length="262" mass="27026">MATSPRRGARPTASYALRVSSPQTRPVAVVTGGTRGIGLGIVRDLAPTHHVVVGGRSEEGVARLVAELPSAQGLVADLADCAPGGSLEHALADLVPTLPRVDVLVHSAGILRHGTVAEAPVADWAESMTVNVVAVAAVTRALLPALRAAQGLVIAVNSGSGFTSGARSGAYSASKFALRALTDALREEERAHGVRVTSLHPGRVDTDMQHELVGHEGADYDATAYLDVESVVAAARLAIDAGPRASVDLVSVRPRGWRPTSD</sequence>
<dbReference type="Proteomes" id="UP000320085">
    <property type="component" value="Unassembled WGS sequence"/>
</dbReference>
<dbReference type="AlphaFoldDB" id="A0A543PMV7"/>
<reference evidence="5 6" key="1">
    <citation type="submission" date="2019-06" db="EMBL/GenBank/DDBJ databases">
        <title>Sequencing the genomes of 1000 actinobacteria strains.</title>
        <authorList>
            <person name="Klenk H.-P."/>
        </authorList>
    </citation>
    <scope>NUCLEOTIDE SEQUENCE [LARGE SCALE GENOMIC DNA]</scope>
    <source>
        <strain evidence="5 6">DSM 21776</strain>
    </source>
</reference>
<dbReference type="InterPro" id="IPR020904">
    <property type="entry name" value="Sc_DH/Rdtase_CS"/>
</dbReference>
<dbReference type="GO" id="GO:0016020">
    <property type="term" value="C:membrane"/>
    <property type="evidence" value="ECO:0007669"/>
    <property type="project" value="TreeGrafter"/>
</dbReference>
<evidence type="ECO:0000259" key="4">
    <source>
        <dbReference type="SMART" id="SM00822"/>
    </source>
</evidence>
<dbReference type="SUPFAM" id="SSF51735">
    <property type="entry name" value="NAD(P)-binding Rossmann-fold domains"/>
    <property type="match status" value="1"/>
</dbReference>
<dbReference type="PANTHER" id="PTHR44196">
    <property type="entry name" value="DEHYDROGENASE/REDUCTASE SDR FAMILY MEMBER 7B"/>
    <property type="match status" value="1"/>
</dbReference>
<evidence type="ECO:0000313" key="6">
    <source>
        <dbReference type="Proteomes" id="UP000320085"/>
    </source>
</evidence>
<evidence type="ECO:0000256" key="3">
    <source>
        <dbReference type="RuleBase" id="RU000363"/>
    </source>
</evidence>
<dbReference type="SMART" id="SM00822">
    <property type="entry name" value="PKS_KR"/>
    <property type="match status" value="1"/>
</dbReference>
<name>A0A543PMV7_9MICO</name>
<dbReference type="PRINTS" id="PR00081">
    <property type="entry name" value="GDHRDH"/>
</dbReference>
<dbReference type="PRINTS" id="PR00080">
    <property type="entry name" value="SDRFAMILY"/>
</dbReference>
<keyword evidence="2" id="KW-0560">Oxidoreductase</keyword>
<accession>A0A543PMV7</accession>
<comment type="caution">
    <text evidence="5">The sequence shown here is derived from an EMBL/GenBank/DDBJ whole genome shotgun (WGS) entry which is preliminary data.</text>
</comment>